<evidence type="ECO:0000256" key="10">
    <source>
        <dbReference type="SAM" id="MobiDB-lite"/>
    </source>
</evidence>
<feature type="compositionally biased region" description="Low complexity" evidence="10">
    <location>
        <begin position="1122"/>
        <end position="1156"/>
    </location>
</feature>
<feature type="region of interest" description="Disordered" evidence="10">
    <location>
        <begin position="1072"/>
        <end position="1176"/>
    </location>
</feature>
<dbReference type="Pfam" id="PF08638">
    <property type="entry name" value="Med14"/>
    <property type="match status" value="1"/>
</dbReference>
<evidence type="ECO:0000256" key="7">
    <source>
        <dbReference type="ARBA" id="ARBA00023242"/>
    </source>
</evidence>
<comment type="similarity">
    <text evidence="2 9">Belongs to the Mediator complex subunit 14 family.</text>
</comment>
<comment type="subcellular location">
    <subcellularLocation>
        <location evidence="1 9">Nucleus</location>
    </subcellularLocation>
</comment>
<organism evidence="12 13">
    <name type="scientific">Podospora aff. communis PSN243</name>
    <dbReference type="NCBI Taxonomy" id="3040156"/>
    <lineage>
        <taxon>Eukaryota</taxon>
        <taxon>Fungi</taxon>
        <taxon>Dikarya</taxon>
        <taxon>Ascomycota</taxon>
        <taxon>Pezizomycotina</taxon>
        <taxon>Sordariomycetes</taxon>
        <taxon>Sordariomycetidae</taxon>
        <taxon>Sordariales</taxon>
        <taxon>Podosporaceae</taxon>
        <taxon>Podospora</taxon>
    </lineage>
</organism>
<evidence type="ECO:0000256" key="8">
    <source>
        <dbReference type="ARBA" id="ARBA00032007"/>
    </source>
</evidence>
<gene>
    <name evidence="12" type="ORF">QBC34DRAFT_49123</name>
</gene>
<dbReference type="PANTHER" id="PTHR12809">
    <property type="entry name" value="MEDIATOR COMPLEX SUBUNIT"/>
    <property type="match status" value="1"/>
</dbReference>
<comment type="caution">
    <text evidence="12">The sequence shown here is derived from an EMBL/GenBank/DDBJ whole genome shotgun (WGS) entry which is preliminary data.</text>
</comment>
<proteinExistence type="inferred from homology"/>
<evidence type="ECO:0000256" key="5">
    <source>
        <dbReference type="ARBA" id="ARBA00023159"/>
    </source>
</evidence>
<feature type="region of interest" description="Disordered" evidence="10">
    <location>
        <begin position="1"/>
        <end position="26"/>
    </location>
</feature>
<dbReference type="PANTHER" id="PTHR12809:SF2">
    <property type="entry name" value="MEDIATOR OF RNA POLYMERASE II TRANSCRIPTION SUBUNIT 14"/>
    <property type="match status" value="1"/>
</dbReference>
<dbReference type="Proteomes" id="UP001321760">
    <property type="component" value="Unassembled WGS sequence"/>
</dbReference>
<evidence type="ECO:0000259" key="11">
    <source>
        <dbReference type="Pfam" id="PF08638"/>
    </source>
</evidence>
<keyword evidence="6 9" id="KW-0804">Transcription</keyword>
<dbReference type="InterPro" id="IPR055122">
    <property type="entry name" value="Med14_N"/>
</dbReference>
<feature type="domain" description="Mediator complex subunit MED14 N-terminal" evidence="11">
    <location>
        <begin position="90"/>
        <end position="300"/>
    </location>
</feature>
<accession>A0AAV9GS04</accession>
<dbReference type="EMBL" id="MU865927">
    <property type="protein sequence ID" value="KAK4451609.1"/>
    <property type="molecule type" value="Genomic_DNA"/>
</dbReference>
<evidence type="ECO:0000256" key="4">
    <source>
        <dbReference type="ARBA" id="ARBA00023015"/>
    </source>
</evidence>
<evidence type="ECO:0000256" key="9">
    <source>
        <dbReference type="RuleBase" id="RU365082"/>
    </source>
</evidence>
<dbReference type="GO" id="GO:0003712">
    <property type="term" value="F:transcription coregulator activity"/>
    <property type="evidence" value="ECO:0007669"/>
    <property type="project" value="UniProtKB-UniRule"/>
</dbReference>
<evidence type="ECO:0000256" key="2">
    <source>
        <dbReference type="ARBA" id="ARBA00007813"/>
    </source>
</evidence>
<dbReference type="GO" id="GO:0006357">
    <property type="term" value="P:regulation of transcription by RNA polymerase II"/>
    <property type="evidence" value="ECO:0007669"/>
    <property type="project" value="InterPro"/>
</dbReference>
<dbReference type="GO" id="GO:0070847">
    <property type="term" value="C:core mediator complex"/>
    <property type="evidence" value="ECO:0007669"/>
    <property type="project" value="TreeGrafter"/>
</dbReference>
<dbReference type="InterPro" id="IPR013947">
    <property type="entry name" value="Mediator_Med14"/>
</dbReference>
<dbReference type="Pfam" id="PF26204">
    <property type="entry name" value="Med14_fung"/>
    <property type="match status" value="1"/>
</dbReference>
<dbReference type="GO" id="GO:0016592">
    <property type="term" value="C:mediator complex"/>
    <property type="evidence" value="ECO:0007669"/>
    <property type="project" value="UniProtKB-UniRule"/>
</dbReference>
<reference evidence="12" key="2">
    <citation type="submission" date="2023-05" db="EMBL/GenBank/DDBJ databases">
        <authorList>
            <consortium name="Lawrence Berkeley National Laboratory"/>
            <person name="Steindorff A."/>
            <person name="Hensen N."/>
            <person name="Bonometti L."/>
            <person name="Westerberg I."/>
            <person name="Brannstrom I.O."/>
            <person name="Guillou S."/>
            <person name="Cros-Aarteil S."/>
            <person name="Calhoun S."/>
            <person name="Haridas S."/>
            <person name="Kuo A."/>
            <person name="Mondo S."/>
            <person name="Pangilinan J."/>
            <person name="Riley R."/>
            <person name="Labutti K."/>
            <person name="Andreopoulos B."/>
            <person name="Lipzen A."/>
            <person name="Chen C."/>
            <person name="Yanf M."/>
            <person name="Daum C."/>
            <person name="Ng V."/>
            <person name="Clum A."/>
            <person name="Ohm R."/>
            <person name="Martin F."/>
            <person name="Silar P."/>
            <person name="Natvig D."/>
            <person name="Lalanne C."/>
            <person name="Gautier V."/>
            <person name="Ament-Velasquez S.L."/>
            <person name="Kruys A."/>
            <person name="Hutchinson M.I."/>
            <person name="Powell A.J."/>
            <person name="Barry K."/>
            <person name="Miller A.N."/>
            <person name="Grigoriev I.V."/>
            <person name="Debuchy R."/>
            <person name="Gladieux P."/>
            <person name="Thoren M.H."/>
            <person name="Johannesson H."/>
        </authorList>
    </citation>
    <scope>NUCLEOTIDE SEQUENCE</scope>
    <source>
        <strain evidence="12">PSN243</strain>
    </source>
</reference>
<keyword evidence="13" id="KW-1185">Reference proteome</keyword>
<evidence type="ECO:0000313" key="12">
    <source>
        <dbReference type="EMBL" id="KAK4451609.1"/>
    </source>
</evidence>
<keyword evidence="7 9" id="KW-0539">Nucleus</keyword>
<dbReference type="AlphaFoldDB" id="A0AAV9GS04"/>
<evidence type="ECO:0000256" key="6">
    <source>
        <dbReference type="ARBA" id="ARBA00023163"/>
    </source>
</evidence>
<keyword evidence="5 9" id="KW-0010">Activator</keyword>
<keyword evidence="4 9" id="KW-0805">Transcription regulation</keyword>
<name>A0AAV9GS04_9PEZI</name>
<evidence type="ECO:0000313" key="13">
    <source>
        <dbReference type="Proteomes" id="UP001321760"/>
    </source>
</evidence>
<comment type="subunit">
    <text evidence="9">Component of the Mediator complex.</text>
</comment>
<sequence length="1176" mass="131025">MENPIPNGTRTNHDRDSWMNGVNGGSVKREISPDKAKGLLANMANGGDGSAMDVDSGPQGGPVGALLAGRYSSLDDLPDEIQHITADIRSLGLIISRLAQFSHKELQDQILTLASKPLPQAIANGNANYQATGEEDTSPESIDKKLSLLRFIQGLHTRWVKALVITEWSKKAGEVSRLIDIRTHLAKKVEEINQVFFDLVNTKRDLHWAKVPSPDLKTALEVLSSGEVSWMPDFGYLKPPPVTPEETEAWIENINTMLSVRLSLDEYEKTPYAFRNYTIASGRVTFRVEGEFEVDLTIGDEDFEKQFWFIDFRFLFTPAPEELSETLRMALEAKVNEVLGVDGLAGCYKYLHEFVLTQKITEFWRQAVELNRARWIDTLNVERLNRAMAIQYWVNRPHSRGSKSWIILGVNSGNGRDGLPSPESPSHLALRWFRDNKEVKDFDISFDVNAISAEDLVTSVIAKHVEYLLGSIYNKLLSKPRFAQRHARLSLDISHENPSDSSLTVQLFDTENATVRVDGMTGCFTLLPISPNLQEGQKRLNASPNPADDGPVTLEWIRVVYTIKDLSSRTRSIGWAMLRSPIALDELKNMVYTASQSRETFQSAWLRRVGWSPQWYVVMTMGLSGDQWWLVELSTQPKPGSQGGARVKTFTKIPMASAQLSLTDQFFENLTVYVSGMVSQITDLRELHSKKMAYNSKVSDVYRSRLPAEIRLPTIFVRLSDMLRPRSGEKRTISASWAKDFVPIHFLGVQSAADDQDSLPAAAAPQPRRDPRLKVIAEARLTVTNRSKFQLLKGNVDHDVAFDPRIGQFSLKLRADMGTPLVSLLAARIRSLERLVDLVEAIRRAGKGVAPVSATLREVVFTYGNSTDGNGPSLATAPLLGPPLQAPRAWRVRLDITKENGIDISMEKGNPHLRVLDYLKAEADSPGFENLPTWLLWSLPLFRAIEKIEDLWASTAVKNEGVFQAIHKSPNWANLRFTLSPRRILNLDIRYQDRKGKKVWHVTRLEPTGSAAGANPGTPRRADEFDRVLQKVWHVQADGIKGLGQSAAADPEKGIEKLLIMIDGFVRSLIGTQPGPSLPPNAAAQELPGPAGGPSGAQQSQLPPPQHPQQSVAAARLAQSLQQQRQQQFQQHQQQQQLHQQQQQQQQQTGQNQVHQRGGAGAPLGSNSKAPLVVLD</sequence>
<protein>
    <recommendedName>
        <fullName evidence="3 9">Mediator of RNA polymerase II transcription subunit 14</fullName>
    </recommendedName>
    <alternativeName>
        <fullName evidence="8 9">Mediator complex subunit 14</fullName>
    </alternativeName>
</protein>
<comment type="function">
    <text evidence="9">Component of the Mediator complex, a coactivator involved in the regulated transcription of nearly all RNA polymerase II-dependent genes. Mediator functions as a bridge to convey information from gene-specific regulatory proteins to the basal RNA polymerase II transcription machinery. Mediator is recruited to promoters by direct interactions with regulatory proteins and serves as a scaffold for the assembly of a functional preinitiation complex with RNA polymerase II and the general transcription factors.</text>
</comment>
<evidence type="ECO:0000256" key="3">
    <source>
        <dbReference type="ARBA" id="ARBA00019619"/>
    </source>
</evidence>
<feature type="compositionally biased region" description="Polar residues" evidence="10">
    <location>
        <begin position="1"/>
        <end position="10"/>
    </location>
</feature>
<evidence type="ECO:0000256" key="1">
    <source>
        <dbReference type="ARBA" id="ARBA00004123"/>
    </source>
</evidence>
<reference evidence="12" key="1">
    <citation type="journal article" date="2023" name="Mol. Phylogenet. Evol.">
        <title>Genome-scale phylogeny and comparative genomics of the fungal order Sordariales.</title>
        <authorList>
            <person name="Hensen N."/>
            <person name="Bonometti L."/>
            <person name="Westerberg I."/>
            <person name="Brannstrom I.O."/>
            <person name="Guillou S."/>
            <person name="Cros-Aarteil S."/>
            <person name="Calhoun S."/>
            <person name="Haridas S."/>
            <person name="Kuo A."/>
            <person name="Mondo S."/>
            <person name="Pangilinan J."/>
            <person name="Riley R."/>
            <person name="LaButti K."/>
            <person name="Andreopoulos B."/>
            <person name="Lipzen A."/>
            <person name="Chen C."/>
            <person name="Yan M."/>
            <person name="Daum C."/>
            <person name="Ng V."/>
            <person name="Clum A."/>
            <person name="Steindorff A."/>
            <person name="Ohm R.A."/>
            <person name="Martin F."/>
            <person name="Silar P."/>
            <person name="Natvig D.O."/>
            <person name="Lalanne C."/>
            <person name="Gautier V."/>
            <person name="Ament-Velasquez S.L."/>
            <person name="Kruys A."/>
            <person name="Hutchinson M.I."/>
            <person name="Powell A.J."/>
            <person name="Barry K."/>
            <person name="Miller A.N."/>
            <person name="Grigoriev I.V."/>
            <person name="Debuchy R."/>
            <person name="Gladieux P."/>
            <person name="Hiltunen Thoren M."/>
            <person name="Johannesson H."/>
        </authorList>
    </citation>
    <scope>NUCLEOTIDE SEQUENCE</scope>
    <source>
        <strain evidence="12">PSN243</strain>
    </source>
</reference>